<keyword evidence="1" id="KW-0479">Metal-binding</keyword>
<feature type="region of interest" description="Disordered" evidence="2">
    <location>
        <begin position="169"/>
        <end position="188"/>
    </location>
</feature>
<evidence type="ECO:0000313" key="5">
    <source>
        <dbReference type="EMBL" id="QAV17063.1"/>
    </source>
</evidence>
<keyword evidence="1" id="KW-0460">Magnesium</keyword>
<evidence type="ECO:0000313" key="7">
    <source>
        <dbReference type="Proteomes" id="UP001527202"/>
    </source>
</evidence>
<comment type="cofactor">
    <cofactor evidence="1">
        <name>Mg(2+)</name>
        <dbReference type="ChEBI" id="CHEBI:18420"/>
    </cofactor>
</comment>
<dbReference type="InterPro" id="IPR001453">
    <property type="entry name" value="MoaB/Mog_dom"/>
</dbReference>
<dbReference type="CDD" id="cd03522">
    <property type="entry name" value="MoeA_like"/>
    <property type="match status" value="1"/>
</dbReference>
<dbReference type="GO" id="GO:0061599">
    <property type="term" value="F:molybdopterin molybdotransferase activity"/>
    <property type="evidence" value="ECO:0007669"/>
    <property type="project" value="UniProtKB-UniRule"/>
</dbReference>
<comment type="catalytic activity">
    <reaction evidence="1">
        <text>adenylyl-molybdopterin + molybdate = Mo-molybdopterin + AMP + H(+)</text>
        <dbReference type="Rhea" id="RHEA:35047"/>
        <dbReference type="ChEBI" id="CHEBI:15378"/>
        <dbReference type="ChEBI" id="CHEBI:36264"/>
        <dbReference type="ChEBI" id="CHEBI:62727"/>
        <dbReference type="ChEBI" id="CHEBI:71302"/>
        <dbReference type="ChEBI" id="CHEBI:456215"/>
    </reaction>
</comment>
<gene>
    <name evidence="4" type="ORF">M5X16_24175</name>
    <name evidence="5" type="ORF">PC41400_04940</name>
</gene>
<evidence type="ECO:0000256" key="1">
    <source>
        <dbReference type="RuleBase" id="RU365090"/>
    </source>
</evidence>
<dbReference type="GO" id="GO:0006777">
    <property type="term" value="P:Mo-molybdopterin cofactor biosynthetic process"/>
    <property type="evidence" value="ECO:0007669"/>
    <property type="project" value="UniProtKB-UniRule"/>
</dbReference>
<dbReference type="PANTHER" id="PTHR10192">
    <property type="entry name" value="MOLYBDOPTERIN BIOSYNTHESIS PROTEIN"/>
    <property type="match status" value="1"/>
</dbReference>
<dbReference type="AlphaFoldDB" id="A0A410WRT3"/>
<proteinExistence type="inferred from homology"/>
<evidence type="ECO:0000313" key="4">
    <source>
        <dbReference type="EMBL" id="MCY9598859.1"/>
    </source>
</evidence>
<comment type="similarity">
    <text evidence="1">Belongs to the MoeA family.</text>
</comment>
<keyword evidence="1" id="KW-0808">Transferase</keyword>
<dbReference type="Pfam" id="PF00994">
    <property type="entry name" value="MoCF_biosynth"/>
    <property type="match status" value="1"/>
</dbReference>
<dbReference type="PANTHER" id="PTHR10192:SF28">
    <property type="entry name" value="MOLYBDOPTERIN MOLYBDENUMTRANSFERASE"/>
    <property type="match status" value="1"/>
</dbReference>
<dbReference type="GO" id="GO:0046872">
    <property type="term" value="F:metal ion binding"/>
    <property type="evidence" value="ECO:0007669"/>
    <property type="project" value="UniProtKB-UniRule"/>
</dbReference>
<protein>
    <recommendedName>
        <fullName evidence="1">Molybdopterin molybdenumtransferase</fullName>
        <ecNumber evidence="1">2.10.1.1</ecNumber>
    </recommendedName>
</protein>
<evidence type="ECO:0000259" key="3">
    <source>
        <dbReference type="SMART" id="SM00852"/>
    </source>
</evidence>
<dbReference type="Proteomes" id="UP000288943">
    <property type="component" value="Chromosome"/>
</dbReference>
<keyword evidence="1" id="KW-0501">Molybdenum cofactor biosynthesis</keyword>
<dbReference type="SUPFAM" id="SSF53218">
    <property type="entry name" value="Molybdenum cofactor biosynthesis proteins"/>
    <property type="match status" value="1"/>
</dbReference>
<keyword evidence="7" id="KW-1185">Reference proteome</keyword>
<dbReference type="EMBL" id="CP026520">
    <property type="protein sequence ID" value="QAV17063.1"/>
    <property type="molecule type" value="Genomic_DNA"/>
</dbReference>
<dbReference type="EC" id="2.10.1.1" evidence="1"/>
<sequence length="359" mass="38476">MKADPMLREVKVEDAIGLVLAHDLTRIIPGEFKGRLFRKGHQISEEDIPALLSIGKEHIYVLELAEGYLHEDEAALRLASAVRGTNTERTEPHEGKVTLKSAIHGLAKIDKAFVDEVNGIGRIVMSTIRTNTVVKPGQALAGTRVIPLVIEEEPVARVERLAAQRRSGQALTAGSLEPESGGPADAAGTPLPAELVAVKPFRSLRVGLITTGSEVFKGRIEDKFGPVVRAKVEALGSKVIDQRFTPDDMDAIVTEIRHFIGLGADLILVTGGMSVDPDDRTPGAIARAGARIVSYGTPMLPGSMLMMAYIGSVPVMGLPGCVMHDPYTSFDVLLPRICAGEEIFREDITEMGYGGLLGC</sequence>
<dbReference type="OrthoDB" id="9767940at2"/>
<accession>A0A410WRT3</accession>
<keyword evidence="1" id="KW-0500">Molybdenum</keyword>
<reference evidence="4 7" key="2">
    <citation type="submission" date="2022-05" db="EMBL/GenBank/DDBJ databases">
        <title>Genome Sequencing of Bee-Associated Microbes.</title>
        <authorList>
            <person name="Dunlap C."/>
        </authorList>
    </citation>
    <scope>NUCLEOTIDE SEQUENCE [LARGE SCALE GENOMIC DNA]</scope>
    <source>
        <strain evidence="4 7">NRRL B-23120</strain>
    </source>
</reference>
<dbReference type="UniPathway" id="UPA00344"/>
<dbReference type="InterPro" id="IPR036425">
    <property type="entry name" value="MoaB/Mog-like_dom_sf"/>
</dbReference>
<dbReference type="InterPro" id="IPR038987">
    <property type="entry name" value="MoeA-like"/>
</dbReference>
<dbReference type="KEGG" id="pchi:PC41400_04940"/>
<comment type="function">
    <text evidence="1">Catalyzes the insertion of molybdate into adenylated molybdopterin with the concomitant release of AMP.</text>
</comment>
<dbReference type="Proteomes" id="UP001527202">
    <property type="component" value="Unassembled WGS sequence"/>
</dbReference>
<evidence type="ECO:0000313" key="6">
    <source>
        <dbReference type="Proteomes" id="UP000288943"/>
    </source>
</evidence>
<dbReference type="GeneID" id="95374158"/>
<dbReference type="RefSeq" id="WP_042234074.1">
    <property type="nucleotide sequence ID" value="NZ_CP026520.1"/>
</dbReference>
<dbReference type="SMART" id="SM00852">
    <property type="entry name" value="MoCF_biosynth"/>
    <property type="match status" value="1"/>
</dbReference>
<dbReference type="Gene3D" id="3.40.980.10">
    <property type="entry name" value="MoaB/Mog-like domain"/>
    <property type="match status" value="1"/>
</dbReference>
<dbReference type="EMBL" id="JAMDMJ010000035">
    <property type="protein sequence ID" value="MCY9598859.1"/>
    <property type="molecule type" value="Genomic_DNA"/>
</dbReference>
<evidence type="ECO:0000256" key="2">
    <source>
        <dbReference type="SAM" id="MobiDB-lite"/>
    </source>
</evidence>
<organism evidence="5 6">
    <name type="scientific">Paenibacillus chitinolyticus</name>
    <dbReference type="NCBI Taxonomy" id="79263"/>
    <lineage>
        <taxon>Bacteria</taxon>
        <taxon>Bacillati</taxon>
        <taxon>Bacillota</taxon>
        <taxon>Bacilli</taxon>
        <taxon>Bacillales</taxon>
        <taxon>Paenibacillaceae</taxon>
        <taxon>Paenibacillus</taxon>
    </lineage>
</organism>
<name>A0A410WRT3_9BACL</name>
<comment type="pathway">
    <text evidence="1">Cofactor biosynthesis; molybdopterin biosynthesis.</text>
</comment>
<feature type="domain" description="MoaB/Mog" evidence="3">
    <location>
        <begin position="207"/>
        <end position="339"/>
    </location>
</feature>
<dbReference type="GO" id="GO:0005829">
    <property type="term" value="C:cytosol"/>
    <property type="evidence" value="ECO:0007669"/>
    <property type="project" value="TreeGrafter"/>
</dbReference>
<reference evidence="5 6" key="1">
    <citation type="submission" date="2018-01" db="EMBL/GenBank/DDBJ databases">
        <title>The whole genome sequencing and assembly of Paenibacillus chitinolyticus KCCM 41400 strain.</title>
        <authorList>
            <person name="Kim J.-Y."/>
            <person name="Park M.-K."/>
            <person name="Lee Y.-J."/>
            <person name="Yi H."/>
            <person name="Bahn Y.-S."/>
            <person name="Kim J.F."/>
            <person name="Lee D.-W."/>
        </authorList>
    </citation>
    <scope>NUCLEOTIDE SEQUENCE [LARGE SCALE GENOMIC DNA]</scope>
    <source>
        <strain evidence="5 6">KCCM 41400</strain>
    </source>
</reference>